<dbReference type="InterPro" id="IPR000917">
    <property type="entry name" value="Sulfatase_N"/>
</dbReference>
<evidence type="ECO:0000256" key="4">
    <source>
        <dbReference type="ARBA" id="ARBA00022989"/>
    </source>
</evidence>
<dbReference type="GO" id="GO:0005886">
    <property type="term" value="C:plasma membrane"/>
    <property type="evidence" value="ECO:0007669"/>
    <property type="project" value="UniProtKB-SubCell"/>
</dbReference>
<feature type="domain" description="Sulfatase N-terminal" evidence="8">
    <location>
        <begin position="235"/>
        <end position="494"/>
    </location>
</feature>
<dbReference type="STRING" id="1178482.AR456_16695"/>
<feature type="transmembrane region" description="Helical" evidence="7">
    <location>
        <begin position="144"/>
        <end position="165"/>
    </location>
</feature>
<feature type="transmembrane region" description="Helical" evidence="7">
    <location>
        <begin position="105"/>
        <end position="132"/>
    </location>
</feature>
<name>W1NB08_9GAMM</name>
<feature type="transmembrane region" description="Helical" evidence="7">
    <location>
        <begin position="35"/>
        <end position="56"/>
    </location>
</feature>
<comment type="caution">
    <text evidence="9">The sequence shown here is derived from an EMBL/GenBank/DDBJ whole genome shotgun (WGS) entry which is preliminary data.</text>
</comment>
<dbReference type="PANTHER" id="PTHR47371:SF3">
    <property type="entry name" value="PHOSPHOGLYCEROL TRANSFERASE I"/>
    <property type="match status" value="1"/>
</dbReference>
<feature type="compositionally biased region" description="Polar residues" evidence="6">
    <location>
        <begin position="565"/>
        <end position="576"/>
    </location>
</feature>
<sequence>MILLLVIPATLSLVLSLVCERLLQPLPAPMRQRSAATLGIHIGSWLVLYALALLVLQRGWLSAGLLNVLHLVLIQSCRSKWSSLKEPFLVQDFEYFLDAIRHPRLYVPFFGLGLAIAASTSGAAAFLAFLWWEPSLMTVEGVSSWLLSVANIAAAGVLLLGVSLARRPSICLHPEDDLYRHGLISYFWAYGLHPTAPIDPTLVPECFRLPQLSSTPASASASASATATATPAALPHIVIVQSEAFFDPREWQTGLPRELMPNWDSMKRQGIASGPLTVPVWGANTVRSEAAFLTGIDNAALGMHRFTPYRPLAKQPLPSLVSALKQIGYRCVTVHPYPASFYDRARVMPVLGFDEFIDIKDFDASDRDGQYISDSAVARKVHALLEQSTEEPLMVFAITMENHGPLHLEAAASEWRDRLPHDTEQQLASQDADMLAVYLRHLHNADSMLGELRHSLNAQARHGLLCWYGDHVPIMEGAYATLGEPSGETQYLLWSTLAASDPIAVSDPIAAFDPVAAFDQVAACDPVEARTTPMNIAGLAERLWQDLARFQPLREQTERRAAYGTPQQGNELQEQQ</sequence>
<dbReference type="InterPro" id="IPR050448">
    <property type="entry name" value="OpgB/LTA_synthase_biosynth"/>
</dbReference>
<protein>
    <recommendedName>
        <fullName evidence="8">Sulfatase N-terminal domain-containing protein</fullName>
    </recommendedName>
</protein>
<dbReference type="OrthoDB" id="5363296at2"/>
<dbReference type="Pfam" id="PF00884">
    <property type="entry name" value="Sulfatase"/>
    <property type="match status" value="1"/>
</dbReference>
<organism evidence="9 10">
    <name type="scientific">Halomonas huangheensis</name>
    <dbReference type="NCBI Taxonomy" id="1178482"/>
    <lineage>
        <taxon>Bacteria</taxon>
        <taxon>Pseudomonadati</taxon>
        <taxon>Pseudomonadota</taxon>
        <taxon>Gammaproteobacteria</taxon>
        <taxon>Oceanospirillales</taxon>
        <taxon>Halomonadaceae</taxon>
        <taxon>Halomonas</taxon>
    </lineage>
</organism>
<dbReference type="PANTHER" id="PTHR47371">
    <property type="entry name" value="LIPOTEICHOIC ACID SYNTHASE"/>
    <property type="match status" value="1"/>
</dbReference>
<evidence type="ECO:0000259" key="8">
    <source>
        <dbReference type="Pfam" id="PF00884"/>
    </source>
</evidence>
<dbReference type="Gene3D" id="3.40.720.10">
    <property type="entry name" value="Alkaline Phosphatase, subunit A"/>
    <property type="match status" value="1"/>
</dbReference>
<keyword evidence="3 7" id="KW-0812">Transmembrane</keyword>
<keyword evidence="5 7" id="KW-0472">Membrane</keyword>
<accession>W1NB08</accession>
<keyword evidence="10" id="KW-1185">Reference proteome</keyword>
<evidence type="ECO:0000313" key="9">
    <source>
        <dbReference type="EMBL" id="ERL52356.1"/>
    </source>
</evidence>
<dbReference type="InterPro" id="IPR017850">
    <property type="entry name" value="Alkaline_phosphatase_core_sf"/>
</dbReference>
<evidence type="ECO:0000256" key="1">
    <source>
        <dbReference type="ARBA" id="ARBA00004651"/>
    </source>
</evidence>
<evidence type="ECO:0000256" key="6">
    <source>
        <dbReference type="SAM" id="MobiDB-lite"/>
    </source>
</evidence>
<feature type="region of interest" description="Disordered" evidence="6">
    <location>
        <begin position="556"/>
        <end position="576"/>
    </location>
</feature>
<dbReference type="AlphaFoldDB" id="W1NB08"/>
<keyword evidence="4 7" id="KW-1133">Transmembrane helix</keyword>
<evidence type="ECO:0000256" key="2">
    <source>
        <dbReference type="ARBA" id="ARBA00022475"/>
    </source>
</evidence>
<dbReference type="Proteomes" id="UP000019113">
    <property type="component" value="Unassembled WGS sequence"/>
</dbReference>
<evidence type="ECO:0000256" key="3">
    <source>
        <dbReference type="ARBA" id="ARBA00022692"/>
    </source>
</evidence>
<proteinExistence type="predicted"/>
<dbReference type="KEGG" id="hhu:AR456_16695"/>
<dbReference type="eggNOG" id="COG1368">
    <property type="taxonomic scope" value="Bacteria"/>
</dbReference>
<dbReference type="CDD" id="cd16015">
    <property type="entry name" value="LTA_synthase"/>
    <property type="match status" value="1"/>
</dbReference>
<comment type="subcellular location">
    <subcellularLocation>
        <location evidence="1">Cell membrane</location>
        <topology evidence="1">Multi-pass membrane protein</topology>
    </subcellularLocation>
</comment>
<dbReference type="SUPFAM" id="SSF53649">
    <property type="entry name" value="Alkaline phosphatase-like"/>
    <property type="match status" value="1"/>
</dbReference>
<evidence type="ECO:0000256" key="7">
    <source>
        <dbReference type="SAM" id="Phobius"/>
    </source>
</evidence>
<gene>
    <name evidence="9" type="ORF">BJB45_10340</name>
</gene>
<dbReference type="EMBL" id="AVBC01000019">
    <property type="protein sequence ID" value="ERL52356.1"/>
    <property type="molecule type" value="Genomic_DNA"/>
</dbReference>
<keyword evidence="2" id="KW-1003">Cell membrane</keyword>
<dbReference type="PATRIC" id="fig|1178482.3.peg.1230"/>
<reference evidence="9 10" key="1">
    <citation type="submission" date="2013-08" db="EMBL/GenBank/DDBJ databases">
        <title>draft genome of Halomonas huanghegensis, strain BJGMM-B45T.</title>
        <authorList>
            <person name="Miao C."/>
            <person name="Wan Y."/>
            <person name="Jin W."/>
        </authorList>
    </citation>
    <scope>NUCLEOTIDE SEQUENCE [LARGE SCALE GENOMIC DNA]</scope>
    <source>
        <strain evidence="9 10">BJGMM-B45</strain>
    </source>
</reference>
<evidence type="ECO:0000256" key="5">
    <source>
        <dbReference type="ARBA" id="ARBA00023136"/>
    </source>
</evidence>
<evidence type="ECO:0000313" key="10">
    <source>
        <dbReference type="Proteomes" id="UP000019113"/>
    </source>
</evidence>
<dbReference type="RefSeq" id="WP_021818188.1">
    <property type="nucleotide sequence ID" value="NZ_AVBC01000019.1"/>
</dbReference>